<accession>A0A6M9E860</accession>
<organism evidence="1 2">
    <name type="scientific">Escherichia phage PGN590</name>
    <dbReference type="NCBI Taxonomy" id="2714735"/>
    <lineage>
        <taxon>Viruses</taxon>
        <taxon>Duplodnaviria</taxon>
        <taxon>Heunggongvirae</taxon>
        <taxon>Uroviricota</taxon>
        <taxon>Caudoviricetes</taxon>
        <taxon>Drexlerviridae</taxon>
        <taxon>Tempevirinae</taxon>
        <taxon>Hanrivervirus</taxon>
        <taxon>Hanrivervirus PGN590</taxon>
    </lineage>
</organism>
<dbReference type="KEGG" id="vg:56134433"/>
<reference evidence="1 2" key="1">
    <citation type="submission" date="2020-02" db="EMBL/GenBank/DDBJ databases">
        <authorList>
            <person name="Chaudhary N."/>
            <person name="Taneja N."/>
        </authorList>
    </citation>
    <scope>NUCLEOTIDE SEQUENCE [LARGE SCALE GENOMIC DNA]</scope>
</reference>
<protein>
    <submittedName>
        <fullName evidence="1">Uncharacterized protein</fullName>
    </submittedName>
</protein>
<dbReference type="GeneID" id="56134433"/>
<dbReference type="InterPro" id="IPR055604">
    <property type="entry name" value="DUF7180"/>
</dbReference>
<dbReference type="EMBL" id="MT127619">
    <property type="protein sequence ID" value="QKL16926.1"/>
    <property type="molecule type" value="Genomic_DNA"/>
</dbReference>
<name>A0A6M9E860_9CAUD</name>
<dbReference type="Proteomes" id="UP000509789">
    <property type="component" value="Segment"/>
</dbReference>
<evidence type="ECO:0000313" key="1">
    <source>
        <dbReference type="EMBL" id="QKL16926.1"/>
    </source>
</evidence>
<sequence length="108" mass="12352">MRGSRRMITINLSEEQAKKLLRAVGSRALCGSTDEMIIDHEVARELFTQLEQKFSPRPTDAAETAKWLAENGYTALKVHNWKRKNERVESAFANYAQSVAKHVAEKYK</sequence>
<proteinExistence type="predicted"/>
<evidence type="ECO:0000313" key="2">
    <source>
        <dbReference type="Proteomes" id="UP000509789"/>
    </source>
</evidence>
<dbReference type="Pfam" id="PF23805">
    <property type="entry name" value="DUF7180"/>
    <property type="match status" value="1"/>
</dbReference>
<keyword evidence="2" id="KW-1185">Reference proteome</keyword>
<dbReference type="RefSeq" id="YP_009902180.1">
    <property type="nucleotide sequence ID" value="NC_049830.1"/>
</dbReference>